<name>A0ABR3YH16_9PEZI</name>
<feature type="transmembrane region" description="Helical" evidence="7">
    <location>
        <begin position="181"/>
        <end position="200"/>
    </location>
</feature>
<evidence type="ECO:0000256" key="1">
    <source>
        <dbReference type="ARBA" id="ARBA00004141"/>
    </source>
</evidence>
<evidence type="ECO:0000259" key="8">
    <source>
        <dbReference type="Pfam" id="PF00324"/>
    </source>
</evidence>
<feature type="transmembrane region" description="Helical" evidence="7">
    <location>
        <begin position="475"/>
        <end position="495"/>
    </location>
</feature>
<dbReference type="PANTHER" id="PTHR43341">
    <property type="entry name" value="AMINO ACID PERMEASE"/>
    <property type="match status" value="1"/>
</dbReference>
<keyword evidence="6 7" id="KW-0472">Membrane</keyword>
<dbReference type="InterPro" id="IPR004841">
    <property type="entry name" value="AA-permease/SLC12A_dom"/>
</dbReference>
<dbReference type="PIRSF" id="PIRSF006060">
    <property type="entry name" value="AA_transporter"/>
    <property type="match status" value="1"/>
</dbReference>
<reference evidence="9 10" key="1">
    <citation type="journal article" date="2024" name="IMA Fungus">
        <title>IMA Genome - F19 : A genome assembly and annotation guide to empower mycologists, including annotated draft genome sequences of Ceratocystis pirilliformis, Diaporthe australafricana, Fusarium ophioides, Paecilomyces lecythidis, and Sporothrix stenoceras.</title>
        <authorList>
            <person name="Aylward J."/>
            <person name="Wilson A.M."/>
            <person name="Visagie C.M."/>
            <person name="Spraker J."/>
            <person name="Barnes I."/>
            <person name="Buitendag C."/>
            <person name="Ceriani C."/>
            <person name="Del Mar Angel L."/>
            <person name="du Plessis D."/>
            <person name="Fuchs T."/>
            <person name="Gasser K."/>
            <person name="Kramer D."/>
            <person name="Li W."/>
            <person name="Munsamy K."/>
            <person name="Piso A."/>
            <person name="Price J.L."/>
            <person name="Sonnekus B."/>
            <person name="Thomas C."/>
            <person name="van der Nest A."/>
            <person name="van Dijk A."/>
            <person name="van Heerden A."/>
            <person name="van Vuuren N."/>
            <person name="Yilmaz N."/>
            <person name="Duong T.A."/>
            <person name="van der Merwe N.A."/>
            <person name="Wingfield M.J."/>
            <person name="Wingfield B.D."/>
        </authorList>
    </citation>
    <scope>NUCLEOTIDE SEQUENCE [LARGE SCALE GENOMIC DNA]</scope>
    <source>
        <strain evidence="9 10">CMW 5346</strain>
    </source>
</reference>
<feature type="transmembrane region" description="Helical" evidence="7">
    <location>
        <begin position="275"/>
        <end position="294"/>
    </location>
</feature>
<comment type="caution">
    <text evidence="9">The sequence shown here is derived from an EMBL/GenBank/DDBJ whole genome shotgun (WGS) entry which is preliminary data.</text>
</comment>
<gene>
    <name evidence="9" type="ORF">Sste5346_010212</name>
</gene>
<evidence type="ECO:0000256" key="7">
    <source>
        <dbReference type="SAM" id="Phobius"/>
    </source>
</evidence>
<organism evidence="9 10">
    <name type="scientific">Sporothrix stenoceras</name>
    <dbReference type="NCBI Taxonomy" id="5173"/>
    <lineage>
        <taxon>Eukaryota</taxon>
        <taxon>Fungi</taxon>
        <taxon>Dikarya</taxon>
        <taxon>Ascomycota</taxon>
        <taxon>Pezizomycotina</taxon>
        <taxon>Sordariomycetes</taxon>
        <taxon>Sordariomycetidae</taxon>
        <taxon>Ophiostomatales</taxon>
        <taxon>Ophiostomataceae</taxon>
        <taxon>Sporothrix</taxon>
    </lineage>
</organism>
<feature type="transmembrane region" description="Helical" evidence="7">
    <location>
        <begin position="372"/>
        <end position="392"/>
    </location>
</feature>
<feature type="transmembrane region" description="Helical" evidence="7">
    <location>
        <begin position="447"/>
        <end position="469"/>
    </location>
</feature>
<dbReference type="PROSITE" id="PS00218">
    <property type="entry name" value="AMINO_ACID_PERMEASE_1"/>
    <property type="match status" value="1"/>
</dbReference>
<evidence type="ECO:0000256" key="3">
    <source>
        <dbReference type="ARBA" id="ARBA00022692"/>
    </source>
</evidence>
<evidence type="ECO:0000313" key="10">
    <source>
        <dbReference type="Proteomes" id="UP001583186"/>
    </source>
</evidence>
<evidence type="ECO:0000313" key="9">
    <source>
        <dbReference type="EMBL" id="KAL1887463.1"/>
    </source>
</evidence>
<evidence type="ECO:0000256" key="5">
    <source>
        <dbReference type="ARBA" id="ARBA00022989"/>
    </source>
</evidence>
<keyword evidence="5 7" id="KW-1133">Transmembrane helix</keyword>
<feature type="transmembrane region" description="Helical" evidence="7">
    <location>
        <begin position="126"/>
        <end position="148"/>
    </location>
</feature>
<dbReference type="EMBL" id="JAWCUI010000119">
    <property type="protein sequence ID" value="KAL1887463.1"/>
    <property type="molecule type" value="Genomic_DNA"/>
</dbReference>
<dbReference type="InterPro" id="IPR004840">
    <property type="entry name" value="Amino_acid_permease_CS"/>
</dbReference>
<dbReference type="Proteomes" id="UP001583186">
    <property type="component" value="Unassembled WGS sequence"/>
</dbReference>
<dbReference type="Gene3D" id="1.20.1740.10">
    <property type="entry name" value="Amino acid/polyamine transporter I"/>
    <property type="match status" value="1"/>
</dbReference>
<protein>
    <recommendedName>
        <fullName evidence="8">Amino acid permease/ SLC12A domain-containing protein</fullName>
    </recommendedName>
</protein>
<evidence type="ECO:0000256" key="6">
    <source>
        <dbReference type="ARBA" id="ARBA00023136"/>
    </source>
</evidence>
<comment type="subcellular location">
    <subcellularLocation>
        <location evidence="1">Membrane</location>
        <topology evidence="1">Multi-pass membrane protein</topology>
    </subcellularLocation>
</comment>
<sequence length="540" mass="59035">MDEKKETVMMASPQNADDLEKVDSQANAEVNDIHGHLNRGLKERHVQFIAIGGTIGVGLFVGIGSALATGGPLSLFLGYLFTSIAIWAMMQGVGEMASLLPLPGMIAQSCTRFVDPALGFSVGWNQWYNCAIAIAAETAGAVLLVQFWTDINPAAWISIILVIVFALNFCAVAIYGEAEFFFASLKIITIIGLLILGLVLDLGGGPSHDRIGFRYWVHPGAMNEYIATGNTGRFLGLFSTLISAAYAFGGAEQVAVAAGETHNPTRAIPKAIRRVLWRLVMFYVLGAFFVGLLVPSTDPNLVNGSGVKASPWVIAIQSAGIPVLPHLINAVLITSAASSANANLYTGSRYLFAMAQQRQAPQFLLQCNRQGVPYYCVGITAVFGLLAYMTVSSTSSNVFHWLSGLVATSYLLTWTCLCYAYTRFRRALVAQGIERTSLPFKGTFQPYTAWFGFTFFVIVLLFNGFAVFTHGNWNAQNFVSAYVGIPIFTVFFLFWKFTKKTKMVPIEEMDLYTGRVAGDERDDPEHKTKTKLQKIFSKIL</sequence>
<evidence type="ECO:0000256" key="4">
    <source>
        <dbReference type="ARBA" id="ARBA00022970"/>
    </source>
</evidence>
<keyword evidence="2" id="KW-0813">Transport</keyword>
<evidence type="ECO:0000256" key="2">
    <source>
        <dbReference type="ARBA" id="ARBA00022448"/>
    </source>
</evidence>
<feature type="domain" description="Amino acid permease/ SLC12A" evidence="8">
    <location>
        <begin position="45"/>
        <end position="502"/>
    </location>
</feature>
<feature type="transmembrane region" description="Helical" evidence="7">
    <location>
        <begin position="398"/>
        <end position="421"/>
    </location>
</feature>
<dbReference type="Pfam" id="PF00324">
    <property type="entry name" value="AA_permease"/>
    <property type="match status" value="1"/>
</dbReference>
<proteinExistence type="predicted"/>
<keyword evidence="10" id="KW-1185">Reference proteome</keyword>
<accession>A0ABR3YH16</accession>
<keyword evidence="4" id="KW-0029">Amino-acid transport</keyword>
<feature type="transmembrane region" description="Helical" evidence="7">
    <location>
        <begin position="155"/>
        <end position="175"/>
    </location>
</feature>
<keyword evidence="3 7" id="KW-0812">Transmembrane</keyword>
<dbReference type="PANTHER" id="PTHR43341:SF39">
    <property type="entry name" value="AMINO ACID TRANSPORTER (EUROFUNG)-RELATED"/>
    <property type="match status" value="1"/>
</dbReference>
<dbReference type="InterPro" id="IPR050524">
    <property type="entry name" value="APC_YAT"/>
</dbReference>
<feature type="transmembrane region" description="Helical" evidence="7">
    <location>
        <begin position="48"/>
        <end position="67"/>
    </location>
</feature>